<dbReference type="Gene3D" id="2.130.10.130">
    <property type="entry name" value="Integrin alpha, N-terminal"/>
    <property type="match status" value="1"/>
</dbReference>
<comment type="caution">
    <text evidence="3">The sequence shown here is derived from an EMBL/GenBank/DDBJ whole genome shotgun (WGS) entry which is preliminary data.</text>
</comment>
<dbReference type="PROSITE" id="PS51257">
    <property type="entry name" value="PROKAR_LIPOPROTEIN"/>
    <property type="match status" value="1"/>
</dbReference>
<dbReference type="Pfam" id="PF13517">
    <property type="entry name" value="FG-GAP_3"/>
    <property type="match status" value="1"/>
</dbReference>
<dbReference type="InterPro" id="IPR028994">
    <property type="entry name" value="Integrin_alpha_N"/>
</dbReference>
<evidence type="ECO:0008006" key="5">
    <source>
        <dbReference type="Google" id="ProtNLM"/>
    </source>
</evidence>
<dbReference type="EMBL" id="VFIA01000009">
    <property type="protein sequence ID" value="MBC3791465.1"/>
    <property type="molecule type" value="Genomic_DNA"/>
</dbReference>
<gene>
    <name evidence="3" type="ORF">FH603_1967</name>
</gene>
<proteinExistence type="predicted"/>
<evidence type="ECO:0000313" key="3">
    <source>
        <dbReference type="EMBL" id="MBC3791465.1"/>
    </source>
</evidence>
<dbReference type="Proteomes" id="UP000700732">
    <property type="component" value="Unassembled WGS sequence"/>
</dbReference>
<organism evidence="3 4">
    <name type="scientific">Spirosoma utsteinense</name>
    <dbReference type="NCBI Taxonomy" id="2585773"/>
    <lineage>
        <taxon>Bacteria</taxon>
        <taxon>Pseudomonadati</taxon>
        <taxon>Bacteroidota</taxon>
        <taxon>Cytophagia</taxon>
        <taxon>Cytophagales</taxon>
        <taxon>Cytophagaceae</taxon>
        <taxon>Spirosoma</taxon>
    </lineage>
</organism>
<evidence type="ECO:0000256" key="2">
    <source>
        <dbReference type="SAM" id="SignalP"/>
    </source>
</evidence>
<feature type="chain" id="PRO_5046500636" description="VCBS repeat-containing protein" evidence="2">
    <location>
        <begin position="22"/>
        <end position="525"/>
    </location>
</feature>
<name>A0ABR6W4G6_9BACT</name>
<protein>
    <recommendedName>
        <fullName evidence="5">VCBS repeat-containing protein</fullName>
    </recommendedName>
</protein>
<dbReference type="SUPFAM" id="SSF69318">
    <property type="entry name" value="Integrin alpha N-terminal domain"/>
    <property type="match status" value="1"/>
</dbReference>
<dbReference type="InterPro" id="IPR013517">
    <property type="entry name" value="FG-GAP"/>
</dbReference>
<evidence type="ECO:0000313" key="4">
    <source>
        <dbReference type="Proteomes" id="UP000700732"/>
    </source>
</evidence>
<reference evidence="3 4" key="1">
    <citation type="submission" date="2019-06" db="EMBL/GenBank/DDBJ databases">
        <title>Spirosoma utsteinense sp. nov. isolated from Antarctic ice-free soils.</title>
        <authorList>
            <person name="Tahon G."/>
        </authorList>
    </citation>
    <scope>NUCLEOTIDE SEQUENCE [LARGE SCALE GENOMIC DNA]</scope>
    <source>
        <strain evidence="3 4">LMG 31447</strain>
    </source>
</reference>
<keyword evidence="1 2" id="KW-0732">Signal</keyword>
<dbReference type="RefSeq" id="WP_186737260.1">
    <property type="nucleotide sequence ID" value="NZ_VFIA01000009.1"/>
</dbReference>
<keyword evidence="4" id="KW-1185">Reference proteome</keyword>
<dbReference type="PANTHER" id="PTHR45460">
    <property type="entry name" value="SIMILAR TO CYSTEINE PROTEINASE"/>
    <property type="match status" value="1"/>
</dbReference>
<feature type="signal peptide" evidence="2">
    <location>
        <begin position="1"/>
        <end position="21"/>
    </location>
</feature>
<sequence length="525" mass="58781">MYFPRLTVIVFLFIHLLTACRSTSSQETPTTPTTPALTQLSGRQLSQQYCGSCHLYPAPSLLDKKSWQQGVLPQMALRMGLSDKRMSTLTDFNDTNELTRVLAANALPETPMLHPGDWQKIVAFYTTEAPDKPVPQPAHDALQASLPLFQAQSSTQALYGFVTLLTYDSLTHRTWAGDGRGQVYALDRNLHRVDSLQLGSPATDRRTNPDGSADWLTIGILNPNDQQKGMWSHAAKNSPAITPQLRGLERPVQVTTGDLNRDGREDAVVCQFGHYTGKLTWHERLPQTSPAGDNYREHILDAVSGARLSIVRDVDNDGWPDVVALLTQGDEQVAVYHNLRNGSFRKETVLRFPSVYGSSYLELIDMNQDGAPDLVYANGDNADYSPILKGYHGVRIFLNDGHFKFRQAWFYPMHGATQTVVRDFDQDGDLDIAAIAHFPDFSQQPYAGFVYLENRGKLAFTPRTFATANRGRWLRMTAGDIDQDGDEDILLGSFFRPTTFDHADLMNYWRKPGAGIMLLKNKLKQ</sequence>
<evidence type="ECO:0000256" key="1">
    <source>
        <dbReference type="ARBA" id="ARBA00022729"/>
    </source>
</evidence>
<accession>A0ABR6W4G6</accession>
<dbReference type="PANTHER" id="PTHR45460:SF2">
    <property type="entry name" value="ALPHA 1,3 GLUCANASE, GH71 FAMILY (EUROFUNG)"/>
    <property type="match status" value="1"/>
</dbReference>